<dbReference type="GO" id="GO:0016020">
    <property type="term" value="C:membrane"/>
    <property type="evidence" value="ECO:0007669"/>
    <property type="project" value="InterPro"/>
</dbReference>
<dbReference type="SUPFAM" id="SSF90123">
    <property type="entry name" value="ABC transporter transmembrane region"/>
    <property type="match status" value="1"/>
</dbReference>
<dbReference type="Proteomes" id="UP000481153">
    <property type="component" value="Unassembled WGS sequence"/>
</dbReference>
<dbReference type="GO" id="GO:0140359">
    <property type="term" value="F:ABC-type transporter activity"/>
    <property type="evidence" value="ECO:0007669"/>
    <property type="project" value="InterPro"/>
</dbReference>
<dbReference type="PANTHER" id="PTHR24223">
    <property type="entry name" value="ATP-BINDING CASSETTE SUB-FAMILY C"/>
    <property type="match status" value="1"/>
</dbReference>
<evidence type="ECO:0000256" key="3">
    <source>
        <dbReference type="ARBA" id="ARBA00022692"/>
    </source>
</evidence>
<feature type="transmembrane region" description="Helical" evidence="9">
    <location>
        <begin position="24"/>
        <end position="53"/>
    </location>
</feature>
<dbReference type="InterPro" id="IPR036640">
    <property type="entry name" value="ABC1_TM_sf"/>
</dbReference>
<evidence type="ECO:0000259" key="10">
    <source>
        <dbReference type="PROSITE" id="PS50929"/>
    </source>
</evidence>
<dbReference type="PROSITE" id="PS50929">
    <property type="entry name" value="ABC_TM1F"/>
    <property type="match status" value="1"/>
</dbReference>
<dbReference type="PANTHER" id="PTHR24223:SF443">
    <property type="entry name" value="MULTIDRUG-RESISTANCE LIKE PROTEIN 1, ISOFORM I"/>
    <property type="match status" value="1"/>
</dbReference>
<evidence type="ECO:0000256" key="6">
    <source>
        <dbReference type="ARBA" id="ARBA00022840"/>
    </source>
</evidence>
<accession>A0A6G0XKA5</accession>
<evidence type="ECO:0000313" key="11">
    <source>
        <dbReference type="EMBL" id="KAF0740726.1"/>
    </source>
</evidence>
<proteinExistence type="predicted"/>
<comment type="subcellular location">
    <subcellularLocation>
        <location evidence="1">Endomembrane system</location>
        <topology evidence="1">Multi-pass membrane protein</topology>
    </subcellularLocation>
</comment>
<comment type="caution">
    <text evidence="11">The sequence shown here is derived from an EMBL/GenBank/DDBJ whole genome shotgun (WGS) entry which is preliminary data.</text>
</comment>
<sequence>MTFYDNNPIGRVINRYAEDMASRLFGLAGSLITSAVVIQWFGLLFLPIAFIYVRLTMIHLQPSWELSRLTSITKSPVLNFLDEVEHGFTLLRAHGPTYIQQAVERHAHHLDMTQQTYFAKYMVDTWFELCIQLQGTAIVMVVASALVFFRPMLSAGMVGLAFNYVLLASPTLSTAIPIWKSAWWHLSE</sequence>
<evidence type="ECO:0000256" key="2">
    <source>
        <dbReference type="ARBA" id="ARBA00022448"/>
    </source>
</evidence>
<dbReference type="AlphaFoldDB" id="A0A6G0XKA5"/>
<dbReference type="EMBL" id="VJMJ01000045">
    <property type="protein sequence ID" value="KAF0740726.1"/>
    <property type="molecule type" value="Genomic_DNA"/>
</dbReference>
<gene>
    <name evidence="11" type="ORF">Ae201684_003858</name>
</gene>
<evidence type="ECO:0000313" key="12">
    <source>
        <dbReference type="Proteomes" id="UP000481153"/>
    </source>
</evidence>
<keyword evidence="5" id="KW-0547">Nucleotide-binding</keyword>
<keyword evidence="7 9" id="KW-1133">Transmembrane helix</keyword>
<evidence type="ECO:0000256" key="5">
    <source>
        <dbReference type="ARBA" id="ARBA00022741"/>
    </source>
</evidence>
<dbReference type="Gene3D" id="1.20.1560.10">
    <property type="entry name" value="ABC transporter type 1, transmembrane domain"/>
    <property type="match status" value="1"/>
</dbReference>
<evidence type="ECO:0000256" key="7">
    <source>
        <dbReference type="ARBA" id="ARBA00022989"/>
    </source>
</evidence>
<dbReference type="GO" id="GO:0012505">
    <property type="term" value="C:endomembrane system"/>
    <property type="evidence" value="ECO:0007669"/>
    <property type="project" value="UniProtKB-SubCell"/>
</dbReference>
<evidence type="ECO:0000256" key="9">
    <source>
        <dbReference type="SAM" id="Phobius"/>
    </source>
</evidence>
<keyword evidence="12" id="KW-1185">Reference proteome</keyword>
<evidence type="ECO:0000256" key="4">
    <source>
        <dbReference type="ARBA" id="ARBA00022737"/>
    </source>
</evidence>
<dbReference type="InterPro" id="IPR011527">
    <property type="entry name" value="ABC1_TM_dom"/>
</dbReference>
<dbReference type="InterPro" id="IPR050173">
    <property type="entry name" value="ABC_transporter_C-like"/>
</dbReference>
<name>A0A6G0XKA5_9STRA</name>
<evidence type="ECO:0000256" key="1">
    <source>
        <dbReference type="ARBA" id="ARBA00004127"/>
    </source>
</evidence>
<feature type="domain" description="ABC transmembrane type-1" evidence="10">
    <location>
        <begin position="1"/>
        <end position="179"/>
    </location>
</feature>
<protein>
    <recommendedName>
        <fullName evidence="10">ABC transmembrane type-1 domain-containing protein</fullName>
    </recommendedName>
</protein>
<dbReference type="GO" id="GO:0005524">
    <property type="term" value="F:ATP binding"/>
    <property type="evidence" value="ECO:0007669"/>
    <property type="project" value="UniProtKB-KW"/>
</dbReference>
<keyword evidence="8 9" id="KW-0472">Membrane</keyword>
<reference evidence="11 12" key="1">
    <citation type="submission" date="2019-07" db="EMBL/GenBank/DDBJ databases">
        <title>Genomics analysis of Aphanomyces spp. identifies a new class of oomycete effector associated with host adaptation.</title>
        <authorList>
            <person name="Gaulin E."/>
        </authorList>
    </citation>
    <scope>NUCLEOTIDE SEQUENCE [LARGE SCALE GENOMIC DNA]</scope>
    <source>
        <strain evidence="11 12">ATCC 201684</strain>
    </source>
</reference>
<feature type="transmembrane region" description="Helical" evidence="9">
    <location>
        <begin position="126"/>
        <end position="149"/>
    </location>
</feature>
<feature type="transmembrane region" description="Helical" evidence="9">
    <location>
        <begin position="161"/>
        <end position="179"/>
    </location>
</feature>
<evidence type="ECO:0000256" key="8">
    <source>
        <dbReference type="ARBA" id="ARBA00023136"/>
    </source>
</evidence>
<keyword evidence="2" id="KW-0813">Transport</keyword>
<keyword evidence="4" id="KW-0677">Repeat</keyword>
<keyword evidence="6" id="KW-0067">ATP-binding</keyword>
<organism evidence="11 12">
    <name type="scientific">Aphanomyces euteiches</name>
    <dbReference type="NCBI Taxonomy" id="100861"/>
    <lineage>
        <taxon>Eukaryota</taxon>
        <taxon>Sar</taxon>
        <taxon>Stramenopiles</taxon>
        <taxon>Oomycota</taxon>
        <taxon>Saprolegniomycetes</taxon>
        <taxon>Saprolegniales</taxon>
        <taxon>Verrucalvaceae</taxon>
        <taxon>Aphanomyces</taxon>
    </lineage>
</organism>
<keyword evidence="3 9" id="KW-0812">Transmembrane</keyword>